<protein>
    <submittedName>
        <fullName evidence="2">Uncharacterized protein</fullName>
    </submittedName>
</protein>
<reference evidence="2 3" key="1">
    <citation type="journal article" date="2019" name="Int. J. Syst. Evol. Microbiol.">
        <title>The Global Catalogue of Microorganisms (GCM) 10K type strain sequencing project: providing services to taxonomists for standard genome sequencing and annotation.</title>
        <authorList>
            <consortium name="The Broad Institute Genomics Platform"/>
            <consortium name="The Broad Institute Genome Sequencing Center for Infectious Disease"/>
            <person name="Wu L."/>
            <person name="Ma J."/>
        </authorList>
    </citation>
    <scope>NUCLEOTIDE SEQUENCE [LARGE SCALE GENOMIC DNA]</scope>
    <source>
        <strain evidence="2 3">JCM 6305</strain>
    </source>
</reference>
<dbReference type="Proteomes" id="UP001501638">
    <property type="component" value="Unassembled WGS sequence"/>
</dbReference>
<gene>
    <name evidence="2" type="ORF">GCM10010405_13640</name>
</gene>
<dbReference type="Gene3D" id="1.10.357.10">
    <property type="entry name" value="Tetracycline Repressor, domain 2"/>
    <property type="match status" value="1"/>
</dbReference>
<feature type="region of interest" description="Disordered" evidence="1">
    <location>
        <begin position="221"/>
        <end position="249"/>
    </location>
</feature>
<sequence length="308" mass="32984">MTIEAWVDQRDVAARYGCPTGTLAVELDKRADRTLDAEAGAVIRRLLDWAGRRFREPGLSDPDVMTREGARLLRWLDSLPVSDGRPRPDARWSAGLTCRHAPGPFSTVRGPGTGNGDRGGIQAGAHVYDVPWALLSGPVRTERSPTQGTDVVHMGARIPVTAVQRPPGAVRGAAACPFREPAVDGCVDPAGHPHRRVVDQDVEPSDVGRRGPRLVRGRDVADRHRGPLRCQGPGGRGSDAATAGHQGNPALQTAPAVSAVAVPCTAHGFGGWVVEVSPRQARRAGRRSRRSEWTAMARPAMVRRAPTR</sequence>
<accession>A0ABN3JJ60</accession>
<evidence type="ECO:0000313" key="3">
    <source>
        <dbReference type="Proteomes" id="UP001501638"/>
    </source>
</evidence>
<evidence type="ECO:0000313" key="2">
    <source>
        <dbReference type="EMBL" id="GAA2432016.1"/>
    </source>
</evidence>
<keyword evidence="3" id="KW-1185">Reference proteome</keyword>
<dbReference type="EMBL" id="BAAASZ010000011">
    <property type="protein sequence ID" value="GAA2432016.1"/>
    <property type="molecule type" value="Genomic_DNA"/>
</dbReference>
<proteinExistence type="predicted"/>
<evidence type="ECO:0000256" key="1">
    <source>
        <dbReference type="SAM" id="MobiDB-lite"/>
    </source>
</evidence>
<comment type="caution">
    <text evidence="2">The sequence shown here is derived from an EMBL/GenBank/DDBJ whole genome shotgun (WGS) entry which is preliminary data.</text>
</comment>
<organism evidence="2 3">
    <name type="scientific">Streptomyces macrosporus</name>
    <dbReference type="NCBI Taxonomy" id="44032"/>
    <lineage>
        <taxon>Bacteria</taxon>
        <taxon>Bacillati</taxon>
        <taxon>Actinomycetota</taxon>
        <taxon>Actinomycetes</taxon>
        <taxon>Kitasatosporales</taxon>
        <taxon>Streptomycetaceae</taxon>
        <taxon>Streptomyces</taxon>
    </lineage>
</organism>
<name>A0ABN3JJ60_9ACTN</name>